<dbReference type="Proteomes" id="UP000198953">
    <property type="component" value="Unassembled WGS sequence"/>
</dbReference>
<dbReference type="STRING" id="46177.SAMN05660976_04572"/>
<dbReference type="EMBL" id="FOBF01000011">
    <property type="protein sequence ID" value="SEM24472.1"/>
    <property type="molecule type" value="Genomic_DNA"/>
</dbReference>
<gene>
    <name evidence="1" type="ORF">SAMN05660976_04572</name>
</gene>
<dbReference type="OrthoDB" id="516973at2"/>
<dbReference type="SUPFAM" id="SSF51110">
    <property type="entry name" value="alpha-D-mannose-specific plant lectins"/>
    <property type="match status" value="1"/>
</dbReference>
<dbReference type="Gene3D" id="2.90.10.10">
    <property type="entry name" value="Bulb-type lectin domain"/>
    <property type="match status" value="1"/>
</dbReference>
<proteinExistence type="predicted"/>
<dbReference type="AlphaFoldDB" id="A0A1H7WSG0"/>
<name>A0A1H7WSG0_9ACTN</name>
<keyword evidence="2" id="KW-1185">Reference proteome</keyword>
<dbReference type="InterPro" id="IPR036426">
    <property type="entry name" value="Bulb-type_lectin_dom_sf"/>
</dbReference>
<reference evidence="1 2" key="1">
    <citation type="submission" date="2016-10" db="EMBL/GenBank/DDBJ databases">
        <authorList>
            <person name="de Groot N.N."/>
        </authorList>
    </citation>
    <scope>NUCLEOTIDE SEQUENCE [LARGE SCALE GENOMIC DNA]</scope>
    <source>
        <strain evidence="1 2">DSM 43357</strain>
    </source>
</reference>
<evidence type="ECO:0000313" key="2">
    <source>
        <dbReference type="Proteomes" id="UP000198953"/>
    </source>
</evidence>
<organism evidence="1 2">
    <name type="scientific">Nonomuraea pusilla</name>
    <dbReference type="NCBI Taxonomy" id="46177"/>
    <lineage>
        <taxon>Bacteria</taxon>
        <taxon>Bacillati</taxon>
        <taxon>Actinomycetota</taxon>
        <taxon>Actinomycetes</taxon>
        <taxon>Streptosporangiales</taxon>
        <taxon>Streptosporangiaceae</taxon>
        <taxon>Nonomuraea</taxon>
    </lineage>
</organism>
<protein>
    <submittedName>
        <fullName evidence="1">Uncharacterized protein</fullName>
    </submittedName>
</protein>
<accession>A0A1H7WSG0</accession>
<sequence>MTMDADGLRTTSPPAAAAVRTTWVEPGQTLKAGDSVRSADGEYALRRKEDGSLVPYKGRAALWSSLTAGSPRTGG</sequence>
<dbReference type="RefSeq" id="WP_143078728.1">
    <property type="nucleotide sequence ID" value="NZ_FOBF01000011.1"/>
</dbReference>
<evidence type="ECO:0000313" key="1">
    <source>
        <dbReference type="EMBL" id="SEM24472.1"/>
    </source>
</evidence>